<dbReference type="AlphaFoldDB" id="A0A2W7C1R4"/>
<dbReference type="RefSeq" id="WP_111545792.1">
    <property type="nucleotide sequence ID" value="NZ_MZXV01000040.1"/>
</dbReference>
<sequence>MASFTEQATLLVVDKSSAKIKKINSELAKLLATANKLSHLSIRMNGLSKATTEVKKLNTELSHIGRRPINLRVNLQGTQQARSQLNSLTKPRGILAGLNVSGFGIGRSIARGFWAGIGGRLSGRLESVIGGAVARGGRAQDVAQFTFESLPLTPQERTVSTQAIDDLVKSQRTLNRAQTELLYAEIAPSFVTPQGGVNVAATRMAEEGLIKIIEQQTARGIPFDQARSYALDFTKAAVSAGRFQDAAGQMNPAKMKDFFDTISAGTTVIGEEFTGPNIRSLLANAPNLKQTLNTQGLEKLLLLGEEDRSRIAVAIETLRANLTPSPATMNVRQRKFNMATGFFNAQGVAPPEFQKAFGQDPFKAMTDFVVNNQDKIDKAAGRHINLQDRADVQWLGAAMFMNRNAQFAFTQALNQRAAMGGQLAFMEAARKQEINTTKSLVLAQARLQSSFDGLAGQMVRMAEPLLLPVMDAMTKVLSTTAEGKVPSAADLAALGVMPLGLKALLASGALTTVGVTAGIAGLASTNENTRLLGAIAVNTAATASNTSGGLFGDKAAGAAGILGWFRTAGIGISGILGISSIIANQRGTPAGTYQPGRSQIADWIMGLRQAAIASQTPEGQRQLQIAALERQLATQKANAERVASESGGPGGGRFFEQAMTQLAETRAKLDALTQKGVPVTEATSSVAEDRITRARVALNAKHTAEQQKGFEALGISRRKLQESAEKEFGGKEGIRQFQIKVGAFVDGLFGPQTLDIAKRHRLARIDELSTIKDQQAPAALAAPVATNVAHIAAAATEAMSRRQQMEQLTKPSEGFQQGMLMLDQGTTAIAAAFDIGTTKVATAGTSAGQSITTSVTGAGSAIAAAFNTGGASAAAQIRAALSTGVNVRMPTAPAVDTGAQTVVT</sequence>
<keyword evidence="1" id="KW-0175">Coiled coil</keyword>
<comment type="caution">
    <text evidence="2">The sequence shown here is derived from an EMBL/GenBank/DDBJ whole genome shotgun (WGS) entry which is preliminary data.</text>
</comment>
<dbReference type="Proteomes" id="UP000248616">
    <property type="component" value="Unassembled WGS sequence"/>
</dbReference>
<evidence type="ECO:0000256" key="1">
    <source>
        <dbReference type="SAM" id="Coils"/>
    </source>
</evidence>
<feature type="coiled-coil region" evidence="1">
    <location>
        <begin position="625"/>
        <end position="675"/>
    </location>
</feature>
<gene>
    <name evidence="2" type="ORF">B5V02_19490</name>
</gene>
<reference evidence="3" key="1">
    <citation type="submission" date="2017-03" db="EMBL/GenBank/DDBJ databases">
        <authorList>
            <person name="Safronova V.I."/>
            <person name="Sazanova A.L."/>
            <person name="Chirak E.R."/>
        </authorList>
    </citation>
    <scope>NUCLEOTIDE SEQUENCE [LARGE SCALE GENOMIC DNA]</scope>
    <source>
        <strain evidence="3">Ach-343</strain>
    </source>
</reference>
<evidence type="ECO:0000313" key="2">
    <source>
        <dbReference type="EMBL" id="PZV36887.1"/>
    </source>
</evidence>
<dbReference type="EMBL" id="MZXV01000040">
    <property type="protein sequence ID" value="PZV36887.1"/>
    <property type="molecule type" value="Genomic_DNA"/>
</dbReference>
<proteinExistence type="predicted"/>
<organism evidence="2 3">
    <name type="scientific">Mesorhizobium kowhaii</name>
    <dbReference type="NCBI Taxonomy" id="1300272"/>
    <lineage>
        <taxon>Bacteria</taxon>
        <taxon>Pseudomonadati</taxon>
        <taxon>Pseudomonadota</taxon>
        <taxon>Alphaproteobacteria</taxon>
        <taxon>Hyphomicrobiales</taxon>
        <taxon>Phyllobacteriaceae</taxon>
        <taxon>Mesorhizobium</taxon>
    </lineage>
</organism>
<dbReference type="OrthoDB" id="96983at69277"/>
<name>A0A2W7C1R4_9HYPH</name>
<keyword evidence="3" id="KW-1185">Reference proteome</keyword>
<accession>A0A2W7C1R4</accession>
<evidence type="ECO:0000313" key="3">
    <source>
        <dbReference type="Proteomes" id="UP000248616"/>
    </source>
</evidence>
<protein>
    <submittedName>
        <fullName evidence="2">Uncharacterized protein</fullName>
    </submittedName>
</protein>